<dbReference type="AlphaFoldDB" id="A0A2W5ZA76"/>
<reference evidence="2 5" key="3">
    <citation type="submission" date="2020-10" db="EMBL/GenBank/DDBJ databases">
        <title>Ca. Dormibacterota MAGs.</title>
        <authorList>
            <person name="Montgomery K."/>
        </authorList>
    </citation>
    <scope>NUCLEOTIDE SEQUENCE [LARGE SCALE GENOMIC DNA]</scope>
    <source>
        <strain evidence="2">SC8812_S17_18</strain>
    </source>
</reference>
<evidence type="ECO:0000313" key="3">
    <source>
        <dbReference type="EMBL" id="PZR80917.1"/>
    </source>
</evidence>
<reference evidence="3" key="2">
    <citation type="submission" date="2018-05" db="EMBL/GenBank/DDBJ databases">
        <authorList>
            <person name="Ferrari B."/>
        </authorList>
    </citation>
    <scope>NUCLEOTIDE SEQUENCE</scope>
    <source>
        <strain evidence="3">RRmetagenome_bin12</strain>
    </source>
</reference>
<dbReference type="CDD" id="cd02966">
    <property type="entry name" value="TlpA_like_family"/>
    <property type="match status" value="1"/>
</dbReference>
<accession>A0A2W5ZA76</accession>
<dbReference type="Proteomes" id="UP000606991">
    <property type="component" value="Unassembled WGS sequence"/>
</dbReference>
<dbReference type="Gene3D" id="3.40.30.10">
    <property type="entry name" value="Glutaredoxin"/>
    <property type="match status" value="1"/>
</dbReference>
<dbReference type="PANTHER" id="PTHR42852">
    <property type="entry name" value="THIOL:DISULFIDE INTERCHANGE PROTEIN DSBE"/>
    <property type="match status" value="1"/>
</dbReference>
<name>A0A2W5ZA76_9BACT</name>
<evidence type="ECO:0000313" key="2">
    <source>
        <dbReference type="EMBL" id="MBJ7593874.1"/>
    </source>
</evidence>
<feature type="domain" description="Thioredoxin" evidence="1">
    <location>
        <begin position="30"/>
        <end position="180"/>
    </location>
</feature>
<dbReference type="PROSITE" id="PS00194">
    <property type="entry name" value="THIOREDOXIN_1"/>
    <property type="match status" value="1"/>
</dbReference>
<dbReference type="InterPro" id="IPR050553">
    <property type="entry name" value="Thioredoxin_ResA/DsbE_sf"/>
</dbReference>
<proteinExistence type="predicted"/>
<dbReference type="PANTHER" id="PTHR42852:SF13">
    <property type="entry name" value="PROTEIN DIPZ"/>
    <property type="match status" value="1"/>
</dbReference>
<dbReference type="PROSITE" id="PS51352">
    <property type="entry name" value="THIOREDOXIN_2"/>
    <property type="match status" value="1"/>
</dbReference>
<accession>A0A934JTY3</accession>
<dbReference type="GO" id="GO:0016491">
    <property type="term" value="F:oxidoreductase activity"/>
    <property type="evidence" value="ECO:0007669"/>
    <property type="project" value="InterPro"/>
</dbReference>
<dbReference type="Pfam" id="PF00578">
    <property type="entry name" value="AhpC-TSA"/>
    <property type="match status" value="1"/>
</dbReference>
<dbReference type="GO" id="GO:0016209">
    <property type="term" value="F:antioxidant activity"/>
    <property type="evidence" value="ECO:0007669"/>
    <property type="project" value="InterPro"/>
</dbReference>
<protein>
    <submittedName>
        <fullName evidence="2">Redoxin domain-containing protein</fullName>
    </submittedName>
</protein>
<comment type="caution">
    <text evidence="3">The sequence shown here is derived from an EMBL/GenBank/DDBJ whole genome shotgun (WGS) entry which is preliminary data.</text>
</comment>
<dbReference type="EMBL" id="JAEKNS010000040">
    <property type="protein sequence ID" value="MBJ7593874.1"/>
    <property type="molecule type" value="Genomic_DNA"/>
</dbReference>
<dbReference type="InterPro" id="IPR017937">
    <property type="entry name" value="Thioredoxin_CS"/>
</dbReference>
<dbReference type="EMBL" id="QHBU01000130">
    <property type="protein sequence ID" value="PZR80917.1"/>
    <property type="molecule type" value="Genomic_DNA"/>
</dbReference>
<dbReference type="SUPFAM" id="SSF52833">
    <property type="entry name" value="Thioredoxin-like"/>
    <property type="match status" value="1"/>
</dbReference>
<evidence type="ECO:0000313" key="4">
    <source>
        <dbReference type="Proteomes" id="UP000248724"/>
    </source>
</evidence>
<organism evidence="3 4">
    <name type="scientific">Candidatus Aeolococcus gillhamiae</name>
    <dbReference type="NCBI Taxonomy" id="3127015"/>
    <lineage>
        <taxon>Bacteria</taxon>
        <taxon>Bacillati</taxon>
        <taxon>Candidatus Dormiibacterota</taxon>
        <taxon>Candidatus Dormibacteria</taxon>
        <taxon>Candidatus Aeolococcales</taxon>
        <taxon>Candidatus Aeolococcaceae</taxon>
        <taxon>Candidatus Aeolococcus</taxon>
    </lineage>
</organism>
<evidence type="ECO:0000313" key="5">
    <source>
        <dbReference type="Proteomes" id="UP000606991"/>
    </source>
</evidence>
<dbReference type="InterPro" id="IPR013766">
    <property type="entry name" value="Thioredoxin_domain"/>
</dbReference>
<dbReference type="RefSeq" id="WP_337309585.1">
    <property type="nucleotide sequence ID" value="NZ_JAEKNS010000040.1"/>
</dbReference>
<dbReference type="InterPro" id="IPR036249">
    <property type="entry name" value="Thioredoxin-like_sf"/>
</dbReference>
<gene>
    <name evidence="3" type="ORF">DLM65_06990</name>
    <name evidence="2" type="ORF">JF886_03270</name>
</gene>
<evidence type="ECO:0000259" key="1">
    <source>
        <dbReference type="PROSITE" id="PS51352"/>
    </source>
</evidence>
<dbReference type="Proteomes" id="UP000248724">
    <property type="component" value="Unassembled WGS sequence"/>
</dbReference>
<reference evidence="3 4" key="1">
    <citation type="journal article" date="2017" name="Nature">
        <title>Atmospheric trace gases support primary production in Antarctic desert surface soil.</title>
        <authorList>
            <person name="Ji M."/>
            <person name="Greening C."/>
            <person name="Vanwonterghem I."/>
            <person name="Carere C.R."/>
            <person name="Bay S.K."/>
            <person name="Steen J.A."/>
            <person name="Montgomery K."/>
            <person name="Lines T."/>
            <person name="Beardall J."/>
            <person name="van Dorst J."/>
            <person name="Snape I."/>
            <person name="Stott M.B."/>
            <person name="Hugenholtz P."/>
            <person name="Ferrari B.C."/>
        </authorList>
    </citation>
    <scope>NUCLEOTIDE SEQUENCE [LARGE SCALE GENOMIC DNA]</scope>
    <source>
        <strain evidence="3">RRmetagenome_bin12</strain>
    </source>
</reference>
<sequence length="183" mass="19186">MTIPHSRALAWRSAMVLVVVIAGVFFAIRGTSSAPQPAITSTGATNWELPRLNGGGTLKLADLRGHPVVLDFFASWCTACRGELPGMAALSHRLSGRVTFAGIDSEETGDGQAMAHQYGIDGWPLARDVGGSQASGLHDALGTRGMPVTAFYDSNGRLVTVVPGAIGEDDLRARIHSLFGIST</sequence>
<dbReference type="InterPro" id="IPR000866">
    <property type="entry name" value="AhpC/TSA"/>
</dbReference>